<dbReference type="SUPFAM" id="SSF160897">
    <property type="entry name" value="Taf5 N-terminal domain-like"/>
    <property type="match status" value="1"/>
</dbReference>
<dbReference type="Proteomes" id="UP000015101">
    <property type="component" value="Unassembled WGS sequence"/>
</dbReference>
<dbReference type="SUPFAM" id="SSF50978">
    <property type="entry name" value="WD40 repeat-like"/>
    <property type="match status" value="1"/>
</dbReference>
<dbReference type="InterPro" id="IPR020472">
    <property type="entry name" value="WD40_PAC1"/>
</dbReference>
<evidence type="ECO:0000256" key="2">
    <source>
        <dbReference type="ARBA" id="ARBA00009435"/>
    </source>
</evidence>
<dbReference type="EnsemblMetazoa" id="HelroT189288">
    <property type="protein sequence ID" value="HelroP189288"/>
    <property type="gene ID" value="HelroG189288"/>
</dbReference>
<feature type="repeat" description="WD" evidence="8">
    <location>
        <begin position="527"/>
        <end position="560"/>
    </location>
</feature>
<dbReference type="SMART" id="SM00320">
    <property type="entry name" value="WD40"/>
    <property type="match status" value="4"/>
</dbReference>
<evidence type="ECO:0000256" key="9">
    <source>
        <dbReference type="SAM" id="MobiDB-lite"/>
    </source>
</evidence>
<dbReference type="InterPro" id="IPR015943">
    <property type="entry name" value="WD40/YVTN_repeat-like_dom_sf"/>
</dbReference>
<dbReference type="InterPro" id="IPR019775">
    <property type="entry name" value="WD40_repeat_CS"/>
</dbReference>
<dbReference type="EMBL" id="KB097495">
    <property type="protein sequence ID" value="ESN96553.1"/>
    <property type="molecule type" value="Genomic_DNA"/>
</dbReference>
<gene>
    <name evidence="11" type="primary">20211219</name>
    <name evidence="10" type="ORF">HELRODRAFT_189288</name>
</gene>
<evidence type="ECO:0000256" key="4">
    <source>
        <dbReference type="ARBA" id="ARBA00022737"/>
    </source>
</evidence>
<keyword evidence="3 8" id="KW-0853">WD repeat</keyword>
<evidence type="ECO:0000256" key="1">
    <source>
        <dbReference type="ARBA" id="ARBA00004123"/>
    </source>
</evidence>
<evidence type="ECO:0008006" key="13">
    <source>
        <dbReference type="Google" id="ProtNLM"/>
    </source>
</evidence>
<feature type="compositionally biased region" description="Low complexity" evidence="9">
    <location>
        <begin position="305"/>
        <end position="342"/>
    </location>
</feature>
<dbReference type="GeneID" id="20211219"/>
<name>T1FQX2_HELRO</name>
<dbReference type="AlphaFoldDB" id="T1FQX2"/>
<keyword evidence="4" id="KW-0677">Repeat</keyword>
<dbReference type="InParanoid" id="T1FQX2"/>
<evidence type="ECO:0000256" key="8">
    <source>
        <dbReference type="PROSITE-ProRule" id="PRU00221"/>
    </source>
</evidence>
<dbReference type="PANTHER" id="PTHR19879">
    <property type="entry name" value="TRANSCRIPTION INITIATION FACTOR TFIID"/>
    <property type="match status" value="1"/>
</dbReference>
<dbReference type="FunCoup" id="T1FQX2">
    <property type="interactions" value="1028"/>
</dbReference>
<accession>T1FQX2</accession>
<keyword evidence="6" id="KW-0804">Transcription</keyword>
<dbReference type="InterPro" id="IPR037264">
    <property type="entry name" value="TFIID_NTD2_sf"/>
</dbReference>
<reference evidence="11" key="3">
    <citation type="submission" date="2015-06" db="UniProtKB">
        <authorList>
            <consortium name="EnsemblMetazoa"/>
        </authorList>
    </citation>
    <scope>IDENTIFICATION</scope>
</reference>
<dbReference type="GO" id="GO:0005669">
    <property type="term" value="C:transcription factor TFIID complex"/>
    <property type="evidence" value="ECO:0000318"/>
    <property type="project" value="GO_Central"/>
</dbReference>
<feature type="region of interest" description="Disordered" evidence="9">
    <location>
        <begin position="297"/>
        <end position="342"/>
    </location>
</feature>
<comment type="similarity">
    <text evidence="2">Belongs to the WD repeat TAF5 family.</text>
</comment>
<dbReference type="CTD" id="20211219"/>
<feature type="repeat" description="WD" evidence="8">
    <location>
        <begin position="485"/>
        <end position="526"/>
    </location>
</feature>
<keyword evidence="5" id="KW-0805">Transcription regulation</keyword>
<protein>
    <recommendedName>
        <fullName evidence="13">TFIID subunit TAF5 NTD2 domain-containing protein</fullName>
    </recommendedName>
</protein>
<dbReference type="InterPro" id="IPR036322">
    <property type="entry name" value="WD40_repeat_dom_sf"/>
</dbReference>
<dbReference type="eggNOG" id="KOG0263">
    <property type="taxonomic scope" value="Eukaryota"/>
</dbReference>
<evidence type="ECO:0000256" key="5">
    <source>
        <dbReference type="ARBA" id="ARBA00023015"/>
    </source>
</evidence>
<reference evidence="10 12" key="2">
    <citation type="journal article" date="2013" name="Nature">
        <title>Insights into bilaterian evolution from three spiralian genomes.</title>
        <authorList>
            <person name="Simakov O."/>
            <person name="Marletaz F."/>
            <person name="Cho S.J."/>
            <person name="Edsinger-Gonzales E."/>
            <person name="Havlak P."/>
            <person name="Hellsten U."/>
            <person name="Kuo D.H."/>
            <person name="Larsson T."/>
            <person name="Lv J."/>
            <person name="Arendt D."/>
            <person name="Savage R."/>
            <person name="Osoegawa K."/>
            <person name="de Jong P."/>
            <person name="Grimwood J."/>
            <person name="Chapman J.A."/>
            <person name="Shapiro H."/>
            <person name="Aerts A."/>
            <person name="Otillar R.P."/>
            <person name="Terry A.Y."/>
            <person name="Boore J.L."/>
            <person name="Grigoriev I.V."/>
            <person name="Lindberg D.R."/>
            <person name="Seaver E.C."/>
            <person name="Weisblat D.A."/>
            <person name="Putnam N.H."/>
            <person name="Rokhsar D.S."/>
        </authorList>
    </citation>
    <scope>NUCLEOTIDE SEQUENCE</scope>
</reference>
<dbReference type="Pfam" id="PF00400">
    <property type="entry name" value="WD40"/>
    <property type="match status" value="4"/>
</dbReference>
<dbReference type="GO" id="GO:0006367">
    <property type="term" value="P:transcription initiation at RNA polymerase II promoter"/>
    <property type="evidence" value="ECO:0000318"/>
    <property type="project" value="GO_Central"/>
</dbReference>
<keyword evidence="12" id="KW-1185">Reference proteome</keyword>
<dbReference type="Gene3D" id="2.130.10.10">
    <property type="entry name" value="YVTN repeat-like/Quinoprotein amine dehydrogenase"/>
    <property type="match status" value="2"/>
</dbReference>
<dbReference type="PROSITE" id="PS00678">
    <property type="entry name" value="WD_REPEATS_1"/>
    <property type="match status" value="3"/>
</dbReference>
<evidence type="ECO:0000256" key="3">
    <source>
        <dbReference type="ARBA" id="ARBA00022574"/>
    </source>
</evidence>
<dbReference type="PROSITE" id="PS50082">
    <property type="entry name" value="WD_REPEATS_2"/>
    <property type="match status" value="3"/>
</dbReference>
<evidence type="ECO:0000313" key="10">
    <source>
        <dbReference type="EMBL" id="ESN96553.1"/>
    </source>
</evidence>
<dbReference type="CDD" id="cd00200">
    <property type="entry name" value="WD40"/>
    <property type="match status" value="1"/>
</dbReference>
<dbReference type="PROSITE" id="PS50294">
    <property type="entry name" value="WD_REPEATS_REGION"/>
    <property type="match status" value="2"/>
</dbReference>
<dbReference type="PANTHER" id="PTHR19879:SF1">
    <property type="entry name" value="CANNONBALL-RELATED"/>
    <property type="match status" value="1"/>
</dbReference>
<dbReference type="OrthoDB" id="10266330at2759"/>
<evidence type="ECO:0000313" key="12">
    <source>
        <dbReference type="Proteomes" id="UP000015101"/>
    </source>
</evidence>
<keyword evidence="7" id="KW-0539">Nucleus</keyword>
<evidence type="ECO:0000256" key="6">
    <source>
        <dbReference type="ARBA" id="ARBA00023163"/>
    </source>
</evidence>
<dbReference type="EMBL" id="AMQM01001409">
    <property type="status" value="NOT_ANNOTATED_CDS"/>
    <property type="molecule type" value="Genomic_DNA"/>
</dbReference>
<evidence type="ECO:0000256" key="7">
    <source>
        <dbReference type="ARBA" id="ARBA00023242"/>
    </source>
</evidence>
<dbReference type="HOGENOM" id="CLU_428482_0_0_1"/>
<dbReference type="OMA" id="IYRSHNY"/>
<reference evidence="12" key="1">
    <citation type="submission" date="2012-12" db="EMBL/GenBank/DDBJ databases">
        <authorList>
            <person name="Hellsten U."/>
            <person name="Grimwood J."/>
            <person name="Chapman J.A."/>
            <person name="Shapiro H."/>
            <person name="Aerts A."/>
            <person name="Otillar R.P."/>
            <person name="Terry A.Y."/>
            <person name="Boore J.L."/>
            <person name="Simakov O."/>
            <person name="Marletaz F."/>
            <person name="Cho S.-J."/>
            <person name="Edsinger-Gonzales E."/>
            <person name="Havlak P."/>
            <person name="Kuo D.-H."/>
            <person name="Larsson T."/>
            <person name="Lv J."/>
            <person name="Arendt D."/>
            <person name="Savage R."/>
            <person name="Osoegawa K."/>
            <person name="de Jong P."/>
            <person name="Lindberg D.R."/>
            <person name="Seaver E.C."/>
            <person name="Weisblat D.A."/>
            <person name="Putnam N.H."/>
            <person name="Grigoriev I.V."/>
            <person name="Rokhsar D.S."/>
        </authorList>
    </citation>
    <scope>NUCLEOTIDE SEQUENCE</scope>
</reference>
<feature type="repeat" description="WD" evidence="8">
    <location>
        <begin position="354"/>
        <end position="402"/>
    </location>
</feature>
<dbReference type="KEGG" id="hro:HELRODRAFT_189288"/>
<organism evidence="11 12">
    <name type="scientific">Helobdella robusta</name>
    <name type="common">Californian leech</name>
    <dbReference type="NCBI Taxonomy" id="6412"/>
    <lineage>
        <taxon>Eukaryota</taxon>
        <taxon>Metazoa</taxon>
        <taxon>Spiralia</taxon>
        <taxon>Lophotrochozoa</taxon>
        <taxon>Annelida</taxon>
        <taxon>Clitellata</taxon>
        <taxon>Hirudinea</taxon>
        <taxon>Rhynchobdellida</taxon>
        <taxon>Glossiphoniidae</taxon>
        <taxon>Helobdella</taxon>
    </lineage>
</organism>
<dbReference type="STRING" id="6412.T1FQX2"/>
<dbReference type="InterPro" id="IPR001680">
    <property type="entry name" value="WD40_rpt"/>
</dbReference>
<evidence type="ECO:0000313" key="11">
    <source>
        <dbReference type="EnsemblMetazoa" id="HelroP189288"/>
    </source>
</evidence>
<dbReference type="Gene3D" id="1.25.40.500">
    <property type="entry name" value="TFIID subunit TAF5, NTD2 domain"/>
    <property type="match status" value="1"/>
</dbReference>
<dbReference type="RefSeq" id="XP_009025701.1">
    <property type="nucleotide sequence ID" value="XM_009027453.1"/>
</dbReference>
<proteinExistence type="inferred from homology"/>
<comment type="subcellular location">
    <subcellularLocation>
        <location evidence="1">Nucleus</location>
    </subcellularLocation>
</comment>
<dbReference type="PRINTS" id="PR00320">
    <property type="entry name" value="GPROTEINBRPT"/>
</dbReference>
<sequence>MKEFAKQCLVASRISASNLVAINSLAFNPEAMINQFNKLETFITENKELKEDLFDMLTPIALHLYSDLLSNGQKEKAVKFILDKRKLLIEDKTFLDIIDGLRDPTNDHINNSNNNSNHNINSINNSNNNINSINEESSKQFSKIFTELKARKFQLVLPRKAHEKLTLGFLNNQDNLYIHQLLNTYMDVSVTANDDEDDETTATIADRLLNDEDDCDGVTSTSTASKADEKKAKLDLLKKLSGSISTIAPCLPQICHMHMKTFSKNLTCAAMSPDERFLSCGYEDSLVRVVRIAPNDDGDDDDDVIGTSATTTTSNISNNGIHSSDLLPPPLSSSSAPSSLSSSSTSLKNDMMTLFGHYGAVHGVDYFQNGSDSGESSKWLFSCSADKTVRLWNTEEKRNVVVYKGHMYPVLDVASRQSYNMLVRFAQIAFKPGHPPSDYLFFCCSYHKTNLLTLINWIYFNLLSPISGFFASCSYDQTAKCVRLMVGHEGPLQAIKFSPDGKMLATAGDDHVVKLWDLGTGSLIKDFRGHGDVIYSLAFNRDGSLLFSGGMDNSLKMWDVFGSKNHATAATAATTATTTTTTITSMTHTSSSSLLTSSSPSSPSWSAPLLATSLPNNSCVVHMNFMKHNYLRLLTKQFD</sequence>
<dbReference type="GO" id="GO:0000124">
    <property type="term" value="C:SAGA complex"/>
    <property type="evidence" value="ECO:0000318"/>
    <property type="project" value="GO_Central"/>
</dbReference>